<dbReference type="GeneID" id="78124111"/>
<keyword evidence="3" id="KW-1185">Reference proteome</keyword>
<reference evidence="2 3" key="1">
    <citation type="submission" date="2016-10" db="EMBL/GenBank/DDBJ databases">
        <authorList>
            <person name="de Groot N.N."/>
        </authorList>
    </citation>
    <scope>NUCLEOTIDE SEQUENCE [LARGE SCALE GENOMIC DNA]</scope>
    <source>
        <strain evidence="2 3">DSM 24677</strain>
    </source>
</reference>
<dbReference type="Gene3D" id="3.30.70.100">
    <property type="match status" value="1"/>
</dbReference>
<dbReference type="AlphaFoldDB" id="A0A1H3JLT5"/>
<dbReference type="GO" id="GO:0009882">
    <property type="term" value="F:blue light photoreceptor activity"/>
    <property type="evidence" value="ECO:0007669"/>
    <property type="project" value="InterPro"/>
</dbReference>
<dbReference type="SMR" id="A0A1H3JLT5"/>
<evidence type="ECO:0000313" key="3">
    <source>
        <dbReference type="Proteomes" id="UP000199026"/>
    </source>
</evidence>
<dbReference type="SMART" id="SM01034">
    <property type="entry name" value="BLUF"/>
    <property type="match status" value="1"/>
</dbReference>
<dbReference type="InterPro" id="IPR036046">
    <property type="entry name" value="Acylphosphatase-like_dom_sf"/>
</dbReference>
<dbReference type="InterPro" id="IPR007024">
    <property type="entry name" value="BLUF_domain"/>
</dbReference>
<evidence type="ECO:0000259" key="1">
    <source>
        <dbReference type="PROSITE" id="PS50925"/>
    </source>
</evidence>
<dbReference type="Pfam" id="PF04940">
    <property type="entry name" value="BLUF"/>
    <property type="match status" value="1"/>
</dbReference>
<feature type="domain" description="BLUF" evidence="1">
    <location>
        <begin position="2"/>
        <end position="93"/>
    </location>
</feature>
<dbReference type="PROSITE" id="PS50925">
    <property type="entry name" value="BLUF"/>
    <property type="match status" value="1"/>
</dbReference>
<accession>A0A1H3JLT5</accession>
<proteinExistence type="predicted"/>
<dbReference type="EMBL" id="FNPR01000002">
    <property type="protein sequence ID" value="SDY40549.1"/>
    <property type="molecule type" value="Genomic_DNA"/>
</dbReference>
<evidence type="ECO:0000313" key="2">
    <source>
        <dbReference type="EMBL" id="SDY40549.1"/>
    </source>
</evidence>
<dbReference type="RefSeq" id="WP_089889180.1">
    <property type="nucleotide sequence ID" value="NZ_FNPR01000002.1"/>
</dbReference>
<sequence length="141" mass="16289">MIRSILYQSTAQTEFPSNVDHDILEAAWRHNTEMGVTGYLLRTRSKYFQLLEGADDVLDDLLAIIGKDNRHTEIQILSDNTSSQRCFTDWAMGYHLVTENERDEFDGWLKDGDEFSSSMIAYMQLMATERQARSPMRSKAK</sequence>
<dbReference type="Proteomes" id="UP000199026">
    <property type="component" value="Unassembled WGS sequence"/>
</dbReference>
<gene>
    <name evidence="2" type="ORF">SAMN05444486_10232</name>
</gene>
<dbReference type="STRING" id="576131.SAMN05444486_10232"/>
<organism evidence="2 3">
    <name type="scientific">Lentibacter algarum</name>
    <dbReference type="NCBI Taxonomy" id="576131"/>
    <lineage>
        <taxon>Bacteria</taxon>
        <taxon>Pseudomonadati</taxon>
        <taxon>Pseudomonadota</taxon>
        <taxon>Alphaproteobacteria</taxon>
        <taxon>Rhodobacterales</taxon>
        <taxon>Roseobacteraceae</taxon>
        <taxon>Lentibacter</taxon>
    </lineage>
</organism>
<name>A0A1H3JLT5_9RHOB</name>
<dbReference type="OrthoDB" id="196105at2"/>
<dbReference type="GO" id="GO:0071949">
    <property type="term" value="F:FAD binding"/>
    <property type="evidence" value="ECO:0007669"/>
    <property type="project" value="InterPro"/>
</dbReference>
<protein>
    <submittedName>
        <fullName evidence="2">Sensors of blue-light using FAD</fullName>
    </submittedName>
</protein>
<dbReference type="SUPFAM" id="SSF54975">
    <property type="entry name" value="Acylphosphatase/BLUF domain-like"/>
    <property type="match status" value="1"/>
</dbReference>